<dbReference type="Proteomes" id="UP000460718">
    <property type="component" value="Unassembled WGS sequence"/>
</dbReference>
<name>A0A6A3G104_9STRA</name>
<evidence type="ECO:0000313" key="3">
    <source>
        <dbReference type="Proteomes" id="UP000433483"/>
    </source>
</evidence>
<organism evidence="1 4">
    <name type="scientific">Phytophthora fragariae</name>
    <dbReference type="NCBI Taxonomy" id="53985"/>
    <lineage>
        <taxon>Eukaryota</taxon>
        <taxon>Sar</taxon>
        <taxon>Stramenopiles</taxon>
        <taxon>Oomycota</taxon>
        <taxon>Peronosporomycetes</taxon>
        <taxon>Peronosporales</taxon>
        <taxon>Peronosporaceae</taxon>
        <taxon>Phytophthora</taxon>
    </lineage>
</organism>
<dbReference type="OrthoDB" id="129090at2759"/>
<comment type="caution">
    <text evidence="1">The sequence shown here is derived from an EMBL/GenBank/DDBJ whole genome shotgun (WGS) entry which is preliminary data.</text>
</comment>
<proteinExistence type="predicted"/>
<dbReference type="Proteomes" id="UP000433483">
    <property type="component" value="Unassembled WGS sequence"/>
</dbReference>
<keyword evidence="3" id="KW-1185">Reference proteome</keyword>
<evidence type="ECO:0000313" key="4">
    <source>
        <dbReference type="Proteomes" id="UP000460718"/>
    </source>
</evidence>
<reference evidence="1 4" key="1">
    <citation type="submission" date="2018-09" db="EMBL/GenBank/DDBJ databases">
        <title>Genomic investigation of the strawberry pathogen Phytophthora fragariae indicates pathogenicity is determined by transcriptional variation in three key races.</title>
        <authorList>
            <person name="Adams T.M."/>
            <person name="Armitage A.D."/>
            <person name="Sobczyk M.K."/>
            <person name="Bates H.J."/>
            <person name="Dunwell J.M."/>
            <person name="Nellist C.F."/>
            <person name="Harrison R.J."/>
        </authorList>
    </citation>
    <scope>NUCLEOTIDE SEQUENCE [LARGE SCALE GENOMIC DNA]</scope>
    <source>
        <strain evidence="2 3">NOV-27</strain>
        <strain evidence="1 4">SCRP245</strain>
    </source>
</reference>
<sequence length="94" mass="10502">MDLPDAADRKFTRMHAIMRDKTEGYFEADEIDELVTTPSLTAEIDQQSVQAVLAAKVQEAREAGLPSDCVETLQQLLARYCDVFRLAFGNDPPI</sequence>
<dbReference type="EMBL" id="QXGB01010307">
    <property type="protein sequence ID" value="KAE9156248.1"/>
    <property type="molecule type" value="Genomic_DNA"/>
</dbReference>
<dbReference type="EMBL" id="QXFW01011179">
    <property type="protein sequence ID" value="KAE8952134.1"/>
    <property type="molecule type" value="Genomic_DNA"/>
</dbReference>
<accession>A0A6A3G104</accession>
<dbReference type="AlphaFoldDB" id="A0A6A3G104"/>
<evidence type="ECO:0000313" key="2">
    <source>
        <dbReference type="EMBL" id="KAE9156248.1"/>
    </source>
</evidence>
<protein>
    <submittedName>
        <fullName evidence="1">Uncharacterized protein</fullName>
    </submittedName>
</protein>
<gene>
    <name evidence="2" type="ORF">PF005_g33289</name>
    <name evidence="1" type="ORF">PF011_g32783</name>
</gene>
<evidence type="ECO:0000313" key="1">
    <source>
        <dbReference type="EMBL" id="KAE8952134.1"/>
    </source>
</evidence>